<dbReference type="PANTHER" id="PTHR43537">
    <property type="entry name" value="TRANSCRIPTIONAL REGULATOR, GNTR FAMILY"/>
    <property type="match status" value="1"/>
</dbReference>
<dbReference type="InterPro" id="IPR011711">
    <property type="entry name" value="GntR_C"/>
</dbReference>
<accession>A0A1H2RT84</accession>
<evidence type="ECO:0000256" key="1">
    <source>
        <dbReference type="ARBA" id="ARBA00023015"/>
    </source>
</evidence>
<keyword evidence="2" id="KW-0238">DNA-binding</keyword>
<evidence type="ECO:0000256" key="4">
    <source>
        <dbReference type="SAM" id="MobiDB-lite"/>
    </source>
</evidence>
<organism evidence="6 7">
    <name type="scientific">Albimonas donghaensis</name>
    <dbReference type="NCBI Taxonomy" id="356660"/>
    <lineage>
        <taxon>Bacteria</taxon>
        <taxon>Pseudomonadati</taxon>
        <taxon>Pseudomonadota</taxon>
        <taxon>Alphaproteobacteria</taxon>
        <taxon>Rhodobacterales</taxon>
        <taxon>Paracoccaceae</taxon>
        <taxon>Albimonas</taxon>
    </lineage>
</organism>
<keyword evidence="1" id="KW-0805">Transcription regulation</keyword>
<feature type="compositionally biased region" description="Gly residues" evidence="4">
    <location>
        <begin position="1"/>
        <end position="14"/>
    </location>
</feature>
<keyword evidence="7" id="KW-1185">Reference proteome</keyword>
<evidence type="ECO:0000259" key="5">
    <source>
        <dbReference type="PROSITE" id="PS50949"/>
    </source>
</evidence>
<dbReference type="SUPFAM" id="SSF48008">
    <property type="entry name" value="GntR ligand-binding domain-like"/>
    <property type="match status" value="1"/>
</dbReference>
<reference evidence="6 7" key="1">
    <citation type="submission" date="2016-10" db="EMBL/GenBank/DDBJ databases">
        <authorList>
            <person name="de Groot N.N."/>
        </authorList>
    </citation>
    <scope>NUCLEOTIDE SEQUENCE [LARGE SCALE GENOMIC DNA]</scope>
    <source>
        <strain evidence="6 7">DSM 17890</strain>
    </source>
</reference>
<dbReference type="InterPro" id="IPR000524">
    <property type="entry name" value="Tscrpt_reg_HTH_GntR"/>
</dbReference>
<dbReference type="AlphaFoldDB" id="A0A1H2RT84"/>
<keyword evidence="3" id="KW-0804">Transcription</keyword>
<dbReference type="GO" id="GO:0003700">
    <property type="term" value="F:DNA-binding transcription factor activity"/>
    <property type="evidence" value="ECO:0007669"/>
    <property type="project" value="InterPro"/>
</dbReference>
<evidence type="ECO:0000256" key="3">
    <source>
        <dbReference type="ARBA" id="ARBA00023163"/>
    </source>
</evidence>
<dbReference type="PANTHER" id="PTHR43537:SF44">
    <property type="entry name" value="GNTR FAMILY REGULATORY PROTEIN"/>
    <property type="match status" value="1"/>
</dbReference>
<evidence type="ECO:0000313" key="7">
    <source>
        <dbReference type="Proteomes" id="UP000199118"/>
    </source>
</evidence>
<feature type="region of interest" description="Disordered" evidence="4">
    <location>
        <begin position="1"/>
        <end position="27"/>
    </location>
</feature>
<dbReference type="EMBL" id="FNMZ01000001">
    <property type="protein sequence ID" value="SDW22515.1"/>
    <property type="molecule type" value="Genomic_DNA"/>
</dbReference>
<dbReference type="RefSeq" id="WP_092679499.1">
    <property type="nucleotide sequence ID" value="NZ_FNMZ01000001.1"/>
</dbReference>
<dbReference type="Gene3D" id="1.10.10.10">
    <property type="entry name" value="Winged helix-like DNA-binding domain superfamily/Winged helix DNA-binding domain"/>
    <property type="match status" value="1"/>
</dbReference>
<dbReference type="InterPro" id="IPR036390">
    <property type="entry name" value="WH_DNA-bd_sf"/>
</dbReference>
<dbReference type="SMART" id="SM00345">
    <property type="entry name" value="HTH_GNTR"/>
    <property type="match status" value="1"/>
</dbReference>
<dbReference type="SMART" id="SM00895">
    <property type="entry name" value="FCD"/>
    <property type="match status" value="1"/>
</dbReference>
<name>A0A1H2RT84_9RHOB</name>
<dbReference type="STRING" id="356660.SAMN05444336_101453"/>
<dbReference type="GO" id="GO:0003677">
    <property type="term" value="F:DNA binding"/>
    <property type="evidence" value="ECO:0007669"/>
    <property type="project" value="UniProtKB-KW"/>
</dbReference>
<dbReference type="InterPro" id="IPR008920">
    <property type="entry name" value="TF_FadR/GntR_C"/>
</dbReference>
<dbReference type="SUPFAM" id="SSF46785">
    <property type="entry name" value="Winged helix' DNA-binding domain"/>
    <property type="match status" value="1"/>
</dbReference>
<dbReference type="Pfam" id="PF07729">
    <property type="entry name" value="FCD"/>
    <property type="match status" value="1"/>
</dbReference>
<evidence type="ECO:0000256" key="2">
    <source>
        <dbReference type="ARBA" id="ARBA00023125"/>
    </source>
</evidence>
<evidence type="ECO:0000313" key="6">
    <source>
        <dbReference type="EMBL" id="SDW22515.1"/>
    </source>
</evidence>
<gene>
    <name evidence="6" type="ORF">SAMN05444336_101453</name>
</gene>
<dbReference type="OrthoDB" id="7618373at2"/>
<feature type="domain" description="HTH gntR-type" evidence="5">
    <location>
        <begin position="31"/>
        <end position="98"/>
    </location>
</feature>
<dbReference type="InterPro" id="IPR036388">
    <property type="entry name" value="WH-like_DNA-bd_sf"/>
</dbReference>
<sequence length="263" mass="27924">MSGAEVSGGAGGGDPAPPAAGLAAPTGPHPLGLAEQIADLCGEMILDGRIAAGERLPEALIVERFRLSRASFREALRLLERRGLVEFEPRRGARARPVALRDIADLFDVRIALACLAARGMAADPDPGWRATLERRVAEMEAGARDPDAAPLAFSRSFTRAVRAVIQGAGNALLPRLIADLDTRSLWLTLWRTPLDALDLPTRRARAEGMRAVARALDARDPARAEAAMRAVFEASRDAALAELPRAAPALFAPAPRRGSAGR</sequence>
<dbReference type="Proteomes" id="UP000199118">
    <property type="component" value="Unassembled WGS sequence"/>
</dbReference>
<dbReference type="Pfam" id="PF00392">
    <property type="entry name" value="GntR"/>
    <property type="match status" value="1"/>
</dbReference>
<dbReference type="Gene3D" id="1.20.120.530">
    <property type="entry name" value="GntR ligand-binding domain-like"/>
    <property type="match status" value="1"/>
</dbReference>
<dbReference type="PROSITE" id="PS50949">
    <property type="entry name" value="HTH_GNTR"/>
    <property type="match status" value="1"/>
</dbReference>
<proteinExistence type="predicted"/>
<protein>
    <submittedName>
        <fullName evidence="6">Transcriptional regulator, GntR family</fullName>
    </submittedName>
</protein>
<dbReference type="CDD" id="cd07377">
    <property type="entry name" value="WHTH_GntR"/>
    <property type="match status" value="1"/>
</dbReference>